<accession>B1FXR9</accession>
<keyword evidence="3" id="KW-1185">Reference proteome</keyword>
<dbReference type="AlphaFoldDB" id="B1FXR9"/>
<reference evidence="2 3" key="1">
    <citation type="submission" date="2008-03" db="EMBL/GenBank/DDBJ databases">
        <title>Sequencing of the draft genome and assembly of Burkholderia graminis C4D1M.</title>
        <authorList>
            <consortium name="US DOE Joint Genome Institute (JGI-PGF)"/>
            <person name="Copeland A."/>
            <person name="Lucas S."/>
            <person name="Lapidus A."/>
            <person name="Glavina del Rio T."/>
            <person name="Dalin E."/>
            <person name="Tice H."/>
            <person name="Bruce D."/>
            <person name="Goodwin L."/>
            <person name="Pitluck S."/>
            <person name="Larimer F."/>
            <person name="Land M.L."/>
            <person name="Hauser L."/>
            <person name="Tiedje J."/>
            <person name="Richardson P."/>
        </authorList>
    </citation>
    <scope>NUCLEOTIDE SEQUENCE [LARGE SCALE GENOMIC DNA]</scope>
    <source>
        <strain evidence="3">ATCC 700544 / DSM 17151 / LMG 18924 / NCIMB 13744 / C4D1M</strain>
    </source>
</reference>
<evidence type="ECO:0000313" key="3">
    <source>
        <dbReference type="Proteomes" id="UP000005045"/>
    </source>
</evidence>
<dbReference type="GeneID" id="97000938"/>
<keyword evidence="1" id="KW-0812">Transmembrane</keyword>
<dbReference type="RefSeq" id="WP_006048329.1">
    <property type="nucleotide sequence ID" value="NZ_ABLD01000004.1"/>
</dbReference>
<feature type="transmembrane region" description="Helical" evidence="1">
    <location>
        <begin position="77"/>
        <end position="99"/>
    </location>
</feature>
<dbReference type="Proteomes" id="UP000005045">
    <property type="component" value="Unassembled WGS sequence"/>
</dbReference>
<name>B1FXR9_PARG4</name>
<keyword evidence="1" id="KW-1133">Transmembrane helix</keyword>
<keyword evidence="1" id="KW-0472">Membrane</keyword>
<proteinExistence type="predicted"/>
<evidence type="ECO:0000256" key="1">
    <source>
        <dbReference type="SAM" id="Phobius"/>
    </source>
</evidence>
<feature type="transmembrane region" description="Helical" evidence="1">
    <location>
        <begin position="33"/>
        <end position="56"/>
    </location>
</feature>
<gene>
    <name evidence="2" type="ORF">BgramDRAFT_1770</name>
</gene>
<dbReference type="EMBL" id="ABLD01000004">
    <property type="protein sequence ID" value="EDT11245.1"/>
    <property type="molecule type" value="Genomic_DNA"/>
</dbReference>
<evidence type="ECO:0000313" key="2">
    <source>
        <dbReference type="EMBL" id="EDT11245.1"/>
    </source>
</evidence>
<dbReference type="OrthoDB" id="8757136at2"/>
<comment type="caution">
    <text evidence="2">The sequence shown here is derived from an EMBL/GenBank/DDBJ whole genome shotgun (WGS) entry which is preliminary data.</text>
</comment>
<organism evidence="2 3">
    <name type="scientific">Paraburkholderia graminis (strain ATCC 700544 / DSM 17151 / LMG 18924 / NCIMB 13744 / C4D1M)</name>
    <dbReference type="NCBI Taxonomy" id="396598"/>
    <lineage>
        <taxon>Bacteria</taxon>
        <taxon>Pseudomonadati</taxon>
        <taxon>Pseudomonadota</taxon>
        <taxon>Betaproteobacteria</taxon>
        <taxon>Burkholderiales</taxon>
        <taxon>Burkholderiaceae</taxon>
        <taxon>Paraburkholderia</taxon>
    </lineage>
</organism>
<protein>
    <submittedName>
        <fullName evidence="2">Uncharacterized protein</fullName>
    </submittedName>
</protein>
<sequence length="109" mass="11631">MAVWSALLLAPFLTLSNLSLTYALVPRSCDAGTTWMLHAVTLASAVLSAAATVGAWRHWMGGLFPPDATAESTARAHFLAQVATLVGLLSTFVLFAQYVPQWVLQPCAQ</sequence>